<dbReference type="STRING" id="299467.A0A443RU45"/>
<dbReference type="PANTHER" id="PTHR47642">
    <property type="entry name" value="ATP-DEPENDENT DNA HELICASE"/>
    <property type="match status" value="1"/>
</dbReference>
<keyword evidence="1" id="KW-0227">DNA damage</keyword>
<evidence type="ECO:0000313" key="4">
    <source>
        <dbReference type="Proteomes" id="UP000288716"/>
    </source>
</evidence>
<dbReference type="InterPro" id="IPR010285">
    <property type="entry name" value="DNA_helicase_pif1-like_DEAD"/>
</dbReference>
<dbReference type="GO" id="GO:0005524">
    <property type="term" value="F:ATP binding"/>
    <property type="evidence" value="ECO:0007669"/>
    <property type="project" value="UniProtKB-KW"/>
</dbReference>
<dbReference type="InterPro" id="IPR027417">
    <property type="entry name" value="P-loop_NTPase"/>
</dbReference>
<accession>A0A443RU45</accession>
<dbReference type="SMART" id="SM00382">
    <property type="entry name" value="AAA"/>
    <property type="match status" value="1"/>
</dbReference>
<keyword evidence="1" id="KW-0347">Helicase</keyword>
<feature type="non-terminal residue" evidence="3">
    <location>
        <position position="1"/>
    </location>
</feature>
<protein>
    <recommendedName>
        <fullName evidence="1">ATP-dependent DNA helicase</fullName>
        <ecNumber evidence="1">5.6.2.3</ecNumber>
    </recommendedName>
</protein>
<keyword evidence="1" id="KW-0234">DNA repair</keyword>
<dbReference type="EMBL" id="NCKV01033153">
    <property type="protein sequence ID" value="RWS18866.1"/>
    <property type="molecule type" value="Genomic_DNA"/>
</dbReference>
<sequence>LIQQTEINKWKQSLMNSALISVLFSHTLEKPFNEQALLFITGGAGCGKTFLIKAMMKACRLYGRKYEVLATTGVASMLTRGTTIHAFFKMNLKRESNLDKSSTHAQRIRDVEVLFIDEVSMMEKKLFQAVDGMLRRVRNPGRDDDYKKPFGGRHIVLVGDVAQLPVIQGKGIWNEPLFYEHFKIVNLTINKRQRNEEFLNVLNKIRFGIIDQAVENYLQQHAIDDDIETNRSLFNMKTTFILTPHR</sequence>
<comment type="catalytic activity">
    <reaction evidence="1">
        <text>ATP + H2O = ADP + phosphate + H(+)</text>
        <dbReference type="Rhea" id="RHEA:13065"/>
        <dbReference type="ChEBI" id="CHEBI:15377"/>
        <dbReference type="ChEBI" id="CHEBI:15378"/>
        <dbReference type="ChEBI" id="CHEBI:30616"/>
        <dbReference type="ChEBI" id="CHEBI:43474"/>
        <dbReference type="ChEBI" id="CHEBI:456216"/>
        <dbReference type="EC" id="5.6.2.3"/>
    </reaction>
</comment>
<dbReference type="GO" id="GO:0043139">
    <property type="term" value="F:5'-3' DNA helicase activity"/>
    <property type="evidence" value="ECO:0007669"/>
    <property type="project" value="UniProtKB-EC"/>
</dbReference>
<dbReference type="EC" id="5.6.2.3" evidence="1"/>
<keyword evidence="4" id="KW-1185">Reference proteome</keyword>
<dbReference type="VEuPathDB" id="VectorBase:LDEU013174"/>
<keyword evidence="1" id="KW-0233">DNA recombination</keyword>
<comment type="cofactor">
    <cofactor evidence="1">
        <name>Mg(2+)</name>
        <dbReference type="ChEBI" id="CHEBI:18420"/>
    </cofactor>
</comment>
<gene>
    <name evidence="3" type="ORF">B4U80_12401</name>
</gene>
<comment type="similarity">
    <text evidence="1">Belongs to the helicase family.</text>
</comment>
<keyword evidence="1" id="KW-0547">Nucleotide-binding</keyword>
<dbReference type="InterPro" id="IPR003593">
    <property type="entry name" value="AAA+_ATPase"/>
</dbReference>
<keyword evidence="1" id="KW-0067">ATP-binding</keyword>
<reference evidence="3 4" key="1">
    <citation type="journal article" date="2018" name="Gigascience">
        <title>Genomes of trombidid mites reveal novel predicted allergens and laterally-transferred genes associated with secondary metabolism.</title>
        <authorList>
            <person name="Dong X."/>
            <person name="Chaisiri K."/>
            <person name="Xia D."/>
            <person name="Armstrong S.D."/>
            <person name="Fang Y."/>
            <person name="Donnelly M.J."/>
            <person name="Kadowaki T."/>
            <person name="McGarry J.W."/>
            <person name="Darby A.C."/>
            <person name="Makepeace B.L."/>
        </authorList>
    </citation>
    <scope>NUCLEOTIDE SEQUENCE [LARGE SCALE GENOMIC DNA]</scope>
    <source>
        <strain evidence="3">UoL-UT</strain>
    </source>
</reference>
<keyword evidence="1" id="KW-0378">Hydrolase</keyword>
<evidence type="ECO:0000256" key="1">
    <source>
        <dbReference type="RuleBase" id="RU363044"/>
    </source>
</evidence>
<feature type="domain" description="AAA+ ATPase" evidence="2">
    <location>
        <begin position="34"/>
        <end position="188"/>
    </location>
</feature>
<dbReference type="GO" id="GO:0016887">
    <property type="term" value="F:ATP hydrolysis activity"/>
    <property type="evidence" value="ECO:0007669"/>
    <property type="project" value="RHEA"/>
</dbReference>
<comment type="caution">
    <text evidence="3">The sequence shown here is derived from an EMBL/GenBank/DDBJ whole genome shotgun (WGS) entry which is preliminary data.</text>
</comment>
<feature type="non-terminal residue" evidence="3">
    <location>
        <position position="246"/>
    </location>
</feature>
<proteinExistence type="inferred from homology"/>
<dbReference type="InterPro" id="IPR051055">
    <property type="entry name" value="PIF1_helicase"/>
</dbReference>
<dbReference type="AlphaFoldDB" id="A0A443RU45"/>
<dbReference type="Gene3D" id="3.40.50.300">
    <property type="entry name" value="P-loop containing nucleotide triphosphate hydrolases"/>
    <property type="match status" value="1"/>
</dbReference>
<dbReference type="Pfam" id="PF05970">
    <property type="entry name" value="PIF1"/>
    <property type="match status" value="1"/>
</dbReference>
<evidence type="ECO:0000259" key="2">
    <source>
        <dbReference type="SMART" id="SM00382"/>
    </source>
</evidence>
<dbReference type="GO" id="GO:0000723">
    <property type="term" value="P:telomere maintenance"/>
    <property type="evidence" value="ECO:0007669"/>
    <property type="project" value="InterPro"/>
</dbReference>
<dbReference type="Proteomes" id="UP000288716">
    <property type="component" value="Unassembled WGS sequence"/>
</dbReference>
<dbReference type="GO" id="GO:0006281">
    <property type="term" value="P:DNA repair"/>
    <property type="evidence" value="ECO:0007669"/>
    <property type="project" value="UniProtKB-KW"/>
</dbReference>
<organism evidence="3 4">
    <name type="scientific">Leptotrombidium deliense</name>
    <dbReference type="NCBI Taxonomy" id="299467"/>
    <lineage>
        <taxon>Eukaryota</taxon>
        <taxon>Metazoa</taxon>
        <taxon>Ecdysozoa</taxon>
        <taxon>Arthropoda</taxon>
        <taxon>Chelicerata</taxon>
        <taxon>Arachnida</taxon>
        <taxon>Acari</taxon>
        <taxon>Acariformes</taxon>
        <taxon>Trombidiformes</taxon>
        <taxon>Prostigmata</taxon>
        <taxon>Anystina</taxon>
        <taxon>Parasitengona</taxon>
        <taxon>Trombiculoidea</taxon>
        <taxon>Trombiculidae</taxon>
        <taxon>Leptotrombidium</taxon>
    </lineage>
</organism>
<dbReference type="GO" id="GO:0006310">
    <property type="term" value="P:DNA recombination"/>
    <property type="evidence" value="ECO:0007669"/>
    <property type="project" value="UniProtKB-KW"/>
</dbReference>
<evidence type="ECO:0000313" key="3">
    <source>
        <dbReference type="EMBL" id="RWS18866.1"/>
    </source>
</evidence>
<name>A0A443RU45_9ACAR</name>
<dbReference type="PANTHER" id="PTHR47642:SF6">
    <property type="entry name" value="ATP-DEPENDENT DNA HELICASE"/>
    <property type="match status" value="1"/>
</dbReference>
<dbReference type="OrthoDB" id="6415621at2759"/>
<dbReference type="SUPFAM" id="SSF52540">
    <property type="entry name" value="P-loop containing nucleoside triphosphate hydrolases"/>
    <property type="match status" value="2"/>
</dbReference>